<keyword evidence="2" id="KW-1185">Reference proteome</keyword>
<protein>
    <submittedName>
        <fullName evidence="3">Uncharacterized protein LOC120043344</fullName>
    </submittedName>
</protein>
<dbReference type="AlphaFoldDB" id="A0A8U0U9E3"/>
<evidence type="ECO:0000256" key="1">
    <source>
        <dbReference type="SAM" id="MobiDB-lite"/>
    </source>
</evidence>
<sequence>MTSWLSGETFQRDKAAVSSPESSLLGQGSGPAQWPNTNRTVEAIFVELCHKHPAGKMVLGNRVNRWAAILGDYKRIRIMVLGSPNLITHTRLQLFQVNKLTLTVVQQTDVPHGESDTAPDPGQHDCREGGVRPLPRCSQEHITAASPINQLPEDRMGQATQRGRAATSQSLPPLPPPSLPTTSFPISPVSQDLPSTCTPLPPPASGPKVSRTTEWRKSLGIKSGSTSRTKDTTALNVANPKLVNLDTV</sequence>
<feature type="compositionally biased region" description="Polar residues" evidence="1">
    <location>
        <begin position="189"/>
        <end position="198"/>
    </location>
</feature>
<dbReference type="Proteomes" id="UP000808372">
    <property type="component" value="Unplaced"/>
</dbReference>
<organism evidence="2 3">
    <name type="scientific">Salvelinus namaycush</name>
    <name type="common">Lake trout</name>
    <name type="synonym">Salmo namaycush</name>
    <dbReference type="NCBI Taxonomy" id="8040"/>
    <lineage>
        <taxon>Eukaryota</taxon>
        <taxon>Metazoa</taxon>
        <taxon>Chordata</taxon>
        <taxon>Craniata</taxon>
        <taxon>Vertebrata</taxon>
        <taxon>Euteleostomi</taxon>
        <taxon>Actinopterygii</taxon>
        <taxon>Neopterygii</taxon>
        <taxon>Teleostei</taxon>
        <taxon>Protacanthopterygii</taxon>
        <taxon>Salmoniformes</taxon>
        <taxon>Salmonidae</taxon>
        <taxon>Salmoninae</taxon>
        <taxon>Salvelinus</taxon>
    </lineage>
</organism>
<accession>A0A8U0U9E3</accession>
<gene>
    <name evidence="3" type="primary">LOC120043344</name>
</gene>
<feature type="region of interest" description="Disordered" evidence="1">
    <location>
        <begin position="1"/>
        <end position="36"/>
    </location>
</feature>
<dbReference type="GeneID" id="120043344"/>
<dbReference type="RefSeq" id="XP_038843899.1">
    <property type="nucleotide sequence ID" value="XM_038987971.1"/>
</dbReference>
<evidence type="ECO:0000313" key="2">
    <source>
        <dbReference type="Proteomes" id="UP000808372"/>
    </source>
</evidence>
<evidence type="ECO:0000313" key="3">
    <source>
        <dbReference type="RefSeq" id="XP_038843899.1"/>
    </source>
</evidence>
<dbReference type="KEGG" id="snh:120043344"/>
<feature type="region of interest" description="Disordered" evidence="1">
    <location>
        <begin position="110"/>
        <end position="231"/>
    </location>
</feature>
<name>A0A8U0U9E3_SALNM</name>
<proteinExistence type="predicted"/>
<reference evidence="3" key="1">
    <citation type="submission" date="2025-08" db="UniProtKB">
        <authorList>
            <consortium name="RefSeq"/>
        </authorList>
    </citation>
    <scope>IDENTIFICATION</scope>
    <source>
        <tissue evidence="3">White muscle</tissue>
    </source>
</reference>